<dbReference type="EMBL" id="FRAE01000145">
    <property type="protein sequence ID" value="SHK68686.1"/>
    <property type="molecule type" value="Genomic_DNA"/>
</dbReference>
<evidence type="ECO:0000256" key="1">
    <source>
        <dbReference type="SAM" id="Phobius"/>
    </source>
</evidence>
<name>A0A1M6UHN7_9FIRM</name>
<gene>
    <name evidence="2" type="ORF">SAMN02744037_02799</name>
</gene>
<protein>
    <submittedName>
        <fullName evidence="2">Uncharacterized protein</fullName>
    </submittedName>
</protein>
<keyword evidence="1" id="KW-0812">Transmembrane</keyword>
<dbReference type="AlphaFoldDB" id="A0A1M6UHN7"/>
<proteinExistence type="predicted"/>
<dbReference type="Proteomes" id="UP000242497">
    <property type="component" value="Unassembled WGS sequence"/>
</dbReference>
<sequence>MNNLKYLKRKLITILGFLFSLFIIISIINIYHYFQKLDTSILIVPNKLDIVKINNNEDVLKNSNFKIYKTIKSQEIIQSLYENINKITLRRTTNDISYPIYYFIGNSKQSLVLICFNAKGQIIIYDNLISGKKYRGQLPIEIVDLIIVDSKNK</sequence>
<keyword evidence="1" id="KW-1133">Transmembrane helix</keyword>
<accession>A0A1M6UHN7</accession>
<keyword evidence="3" id="KW-1185">Reference proteome</keyword>
<reference evidence="3" key="1">
    <citation type="submission" date="2016-11" db="EMBL/GenBank/DDBJ databases">
        <authorList>
            <person name="Varghese N."/>
            <person name="Submissions S."/>
        </authorList>
    </citation>
    <scope>NUCLEOTIDE SEQUENCE [LARGE SCALE GENOMIC DNA]</scope>
    <source>
        <strain evidence="3">DSM 15518</strain>
    </source>
</reference>
<keyword evidence="1" id="KW-0472">Membrane</keyword>
<organism evidence="2 3">
    <name type="scientific">Tepidibacter formicigenes DSM 15518</name>
    <dbReference type="NCBI Taxonomy" id="1123349"/>
    <lineage>
        <taxon>Bacteria</taxon>
        <taxon>Bacillati</taxon>
        <taxon>Bacillota</taxon>
        <taxon>Clostridia</taxon>
        <taxon>Peptostreptococcales</taxon>
        <taxon>Peptostreptococcaceae</taxon>
        <taxon>Tepidibacter</taxon>
    </lineage>
</organism>
<evidence type="ECO:0000313" key="3">
    <source>
        <dbReference type="Proteomes" id="UP000242497"/>
    </source>
</evidence>
<dbReference type="RefSeq" id="WP_072891085.1">
    <property type="nucleotide sequence ID" value="NZ_FRAE01000145.1"/>
</dbReference>
<feature type="transmembrane region" description="Helical" evidence="1">
    <location>
        <begin position="12"/>
        <end position="34"/>
    </location>
</feature>
<evidence type="ECO:0000313" key="2">
    <source>
        <dbReference type="EMBL" id="SHK68686.1"/>
    </source>
</evidence>